<organism evidence="1 2">
    <name type="scientific">Triticum urartu</name>
    <name type="common">Red wild einkorn</name>
    <name type="synonym">Crithodium urartu</name>
    <dbReference type="NCBI Taxonomy" id="4572"/>
    <lineage>
        <taxon>Eukaryota</taxon>
        <taxon>Viridiplantae</taxon>
        <taxon>Streptophyta</taxon>
        <taxon>Embryophyta</taxon>
        <taxon>Tracheophyta</taxon>
        <taxon>Spermatophyta</taxon>
        <taxon>Magnoliopsida</taxon>
        <taxon>Liliopsida</taxon>
        <taxon>Poales</taxon>
        <taxon>Poaceae</taxon>
        <taxon>BOP clade</taxon>
        <taxon>Pooideae</taxon>
        <taxon>Triticodae</taxon>
        <taxon>Triticeae</taxon>
        <taxon>Triticinae</taxon>
        <taxon>Triticum</taxon>
    </lineage>
</organism>
<dbReference type="Gene3D" id="3.30.200.20">
    <property type="entry name" value="Phosphorylase Kinase, domain 1"/>
    <property type="match status" value="1"/>
</dbReference>
<dbReference type="SUPFAM" id="SSF56112">
    <property type="entry name" value="Protein kinase-like (PK-like)"/>
    <property type="match status" value="1"/>
</dbReference>
<evidence type="ECO:0000313" key="2">
    <source>
        <dbReference type="Proteomes" id="UP000015106"/>
    </source>
</evidence>
<dbReference type="InterPro" id="IPR052451">
    <property type="entry name" value="Ser/Thr_kinase-like"/>
</dbReference>
<dbReference type="Proteomes" id="UP000015106">
    <property type="component" value="Chromosome 5"/>
</dbReference>
<name>A0A8R7QG92_TRIUA</name>
<sequence>ATRRVVEKANYCTVYKANLADAGDIIELRVLREGSCKDVASCRLGVWRIGHARHENLVPLRAFYQGRHGEKLLVYDYFPHRTLHNLL</sequence>
<dbReference type="PANTHER" id="PTHR48008:SF11">
    <property type="entry name" value="KINASE-LIKE PROTEIN TMKL1"/>
    <property type="match status" value="1"/>
</dbReference>
<dbReference type="Gramene" id="TuG1812G0500001720.01.T01">
    <property type="protein sequence ID" value="TuG1812G0500001720.01.T01.cds322246"/>
    <property type="gene ID" value="TuG1812G0500001720.01"/>
</dbReference>
<dbReference type="InterPro" id="IPR011009">
    <property type="entry name" value="Kinase-like_dom_sf"/>
</dbReference>
<protein>
    <recommendedName>
        <fullName evidence="3">Protein kinase domain-containing protein</fullName>
    </recommendedName>
</protein>
<reference evidence="2" key="1">
    <citation type="journal article" date="2013" name="Nature">
        <title>Draft genome of the wheat A-genome progenitor Triticum urartu.</title>
        <authorList>
            <person name="Ling H.Q."/>
            <person name="Zhao S."/>
            <person name="Liu D."/>
            <person name="Wang J."/>
            <person name="Sun H."/>
            <person name="Zhang C."/>
            <person name="Fan H."/>
            <person name="Li D."/>
            <person name="Dong L."/>
            <person name="Tao Y."/>
            <person name="Gao C."/>
            <person name="Wu H."/>
            <person name="Li Y."/>
            <person name="Cui Y."/>
            <person name="Guo X."/>
            <person name="Zheng S."/>
            <person name="Wang B."/>
            <person name="Yu K."/>
            <person name="Liang Q."/>
            <person name="Yang W."/>
            <person name="Lou X."/>
            <person name="Chen J."/>
            <person name="Feng M."/>
            <person name="Jian J."/>
            <person name="Zhang X."/>
            <person name="Luo G."/>
            <person name="Jiang Y."/>
            <person name="Liu J."/>
            <person name="Wang Z."/>
            <person name="Sha Y."/>
            <person name="Zhang B."/>
            <person name="Wu H."/>
            <person name="Tang D."/>
            <person name="Shen Q."/>
            <person name="Xue P."/>
            <person name="Zou S."/>
            <person name="Wang X."/>
            <person name="Liu X."/>
            <person name="Wang F."/>
            <person name="Yang Y."/>
            <person name="An X."/>
            <person name="Dong Z."/>
            <person name="Zhang K."/>
            <person name="Zhang X."/>
            <person name="Luo M.C."/>
            <person name="Dvorak J."/>
            <person name="Tong Y."/>
            <person name="Wang J."/>
            <person name="Yang H."/>
            <person name="Li Z."/>
            <person name="Wang D."/>
            <person name="Zhang A."/>
            <person name="Wang J."/>
        </authorList>
    </citation>
    <scope>NUCLEOTIDE SEQUENCE</scope>
    <source>
        <strain evidence="2">cv. G1812</strain>
    </source>
</reference>
<reference evidence="1" key="3">
    <citation type="submission" date="2022-06" db="UniProtKB">
        <authorList>
            <consortium name="EnsemblPlants"/>
        </authorList>
    </citation>
    <scope>IDENTIFICATION</scope>
</reference>
<reference evidence="1" key="2">
    <citation type="submission" date="2018-03" db="EMBL/GenBank/DDBJ databases">
        <title>The Triticum urartu genome reveals the dynamic nature of wheat genome evolution.</title>
        <authorList>
            <person name="Ling H."/>
            <person name="Ma B."/>
            <person name="Shi X."/>
            <person name="Liu H."/>
            <person name="Dong L."/>
            <person name="Sun H."/>
            <person name="Cao Y."/>
            <person name="Gao Q."/>
            <person name="Zheng S."/>
            <person name="Li Y."/>
            <person name="Yu Y."/>
            <person name="Du H."/>
            <person name="Qi M."/>
            <person name="Li Y."/>
            <person name="Yu H."/>
            <person name="Cui Y."/>
            <person name="Wang N."/>
            <person name="Chen C."/>
            <person name="Wu H."/>
            <person name="Zhao Y."/>
            <person name="Zhang J."/>
            <person name="Li Y."/>
            <person name="Zhou W."/>
            <person name="Zhang B."/>
            <person name="Hu W."/>
            <person name="Eijk M."/>
            <person name="Tang J."/>
            <person name="Witsenboer H."/>
            <person name="Zhao S."/>
            <person name="Li Z."/>
            <person name="Zhang A."/>
            <person name="Wang D."/>
            <person name="Liang C."/>
        </authorList>
    </citation>
    <scope>NUCLEOTIDE SEQUENCE [LARGE SCALE GENOMIC DNA]</scope>
    <source>
        <strain evidence="1">cv. G1812</strain>
    </source>
</reference>
<dbReference type="AlphaFoldDB" id="A0A8R7QG92"/>
<evidence type="ECO:0000313" key="1">
    <source>
        <dbReference type="EnsemblPlants" id="TuG1812G0500001720.01.T01.cds322246"/>
    </source>
</evidence>
<dbReference type="PANTHER" id="PTHR48008">
    <property type="entry name" value="LEUCINE-RICH REPEAT RECEPTOR-LIKE PROTEIN KINASE IMK3-RELATED"/>
    <property type="match status" value="1"/>
</dbReference>
<accession>A0A8R7QG92</accession>
<keyword evidence="2" id="KW-1185">Reference proteome</keyword>
<dbReference type="EnsemblPlants" id="TuG1812G0500001720.01.T01">
    <property type="protein sequence ID" value="TuG1812G0500001720.01.T01.cds322246"/>
    <property type="gene ID" value="TuG1812G0500001720.01"/>
</dbReference>
<evidence type="ECO:0008006" key="3">
    <source>
        <dbReference type="Google" id="ProtNLM"/>
    </source>
</evidence>
<proteinExistence type="predicted"/>